<dbReference type="GO" id="GO:0005886">
    <property type="term" value="C:plasma membrane"/>
    <property type="evidence" value="ECO:0007669"/>
    <property type="project" value="UniProtKB-SubCell"/>
</dbReference>
<dbReference type="InterPro" id="IPR020846">
    <property type="entry name" value="MFS_dom"/>
</dbReference>
<dbReference type="AlphaFoldDB" id="A0A543KL14"/>
<feature type="transmembrane region" description="Helical" evidence="6">
    <location>
        <begin position="138"/>
        <end position="160"/>
    </location>
</feature>
<name>A0A543KL14_9MICO</name>
<feature type="transmembrane region" description="Helical" evidence="6">
    <location>
        <begin position="368"/>
        <end position="389"/>
    </location>
</feature>
<dbReference type="RefSeq" id="WP_141817483.1">
    <property type="nucleotide sequence ID" value="NZ_BAAAIL010000003.1"/>
</dbReference>
<keyword evidence="5 6" id="KW-0472">Membrane</keyword>
<evidence type="ECO:0000259" key="7">
    <source>
        <dbReference type="PROSITE" id="PS50850"/>
    </source>
</evidence>
<evidence type="ECO:0000256" key="2">
    <source>
        <dbReference type="ARBA" id="ARBA00022475"/>
    </source>
</evidence>
<sequence>MSAQTTVRTAPDVLPLPALLALAAATFVMVTAEMLPASVLVPMSAGLGVPEAWTGQLVSAWALTVVVASLPLVRLTRGRDRRLVVVGGLLVLAASSLGTALGPTFGVVLAARLAGACAVGLLWATANAHVADLVPGRLLGRAVAILLAGATAGLVLGTPLARLVADVVGWRWSFALLAAAAVLVAALVLTVVPGRAAEDAAAEDGVATAGRPLAPVLVLFALTGAIMAGHHAAYTFLTRLGETAAGLLPGGMSTLLLGYGLASAVGLLLAGRVASAGRGLVLGAVATVLALLGLAGAERAALGLGAVLLLGAASGAVPPLSQTEILDRAGRRHRDLAAALIPVVFNGGIALGAGAASMLVGASGPGAVPVPAAGLVALATAGLLLLLATTPAPGPAPAREPEPCGA</sequence>
<evidence type="ECO:0000313" key="9">
    <source>
        <dbReference type="Proteomes" id="UP000315133"/>
    </source>
</evidence>
<evidence type="ECO:0000313" key="8">
    <source>
        <dbReference type="EMBL" id="TQM95776.1"/>
    </source>
</evidence>
<feature type="transmembrane region" description="Helical" evidence="6">
    <location>
        <begin position="107"/>
        <end position="126"/>
    </location>
</feature>
<comment type="subcellular location">
    <subcellularLocation>
        <location evidence="1">Cell membrane</location>
        <topology evidence="1">Multi-pass membrane protein</topology>
    </subcellularLocation>
</comment>
<organism evidence="8 9">
    <name type="scientific">Ornithinimicrobium humiphilum</name>
    <dbReference type="NCBI Taxonomy" id="125288"/>
    <lineage>
        <taxon>Bacteria</taxon>
        <taxon>Bacillati</taxon>
        <taxon>Actinomycetota</taxon>
        <taxon>Actinomycetes</taxon>
        <taxon>Micrococcales</taxon>
        <taxon>Ornithinimicrobiaceae</taxon>
        <taxon>Ornithinimicrobium</taxon>
    </lineage>
</organism>
<dbReference type="PROSITE" id="PS50850">
    <property type="entry name" value="MFS"/>
    <property type="match status" value="1"/>
</dbReference>
<dbReference type="GO" id="GO:0022857">
    <property type="term" value="F:transmembrane transporter activity"/>
    <property type="evidence" value="ECO:0007669"/>
    <property type="project" value="InterPro"/>
</dbReference>
<feature type="transmembrane region" description="Helical" evidence="6">
    <location>
        <begin position="12"/>
        <end position="32"/>
    </location>
</feature>
<dbReference type="Gene3D" id="1.20.1250.20">
    <property type="entry name" value="MFS general substrate transporter like domains"/>
    <property type="match status" value="1"/>
</dbReference>
<gene>
    <name evidence="8" type="ORF">FB476_0626</name>
</gene>
<feature type="transmembrane region" description="Helical" evidence="6">
    <location>
        <begin position="213"/>
        <end position="234"/>
    </location>
</feature>
<protein>
    <submittedName>
        <fullName evidence="8">Putative MFS family arabinose efflux permease</fullName>
    </submittedName>
</protein>
<feature type="transmembrane region" description="Helical" evidence="6">
    <location>
        <begin position="338"/>
        <end position="362"/>
    </location>
</feature>
<feature type="transmembrane region" description="Helical" evidence="6">
    <location>
        <begin position="300"/>
        <end position="317"/>
    </location>
</feature>
<dbReference type="SUPFAM" id="SSF103473">
    <property type="entry name" value="MFS general substrate transporter"/>
    <property type="match status" value="1"/>
</dbReference>
<keyword evidence="3 6" id="KW-0812">Transmembrane</keyword>
<dbReference type="PANTHER" id="PTHR43124">
    <property type="entry name" value="PURINE EFFLUX PUMP PBUE"/>
    <property type="match status" value="1"/>
</dbReference>
<dbReference type="PANTHER" id="PTHR43124:SF3">
    <property type="entry name" value="CHLORAMPHENICOL EFFLUX PUMP RV0191"/>
    <property type="match status" value="1"/>
</dbReference>
<accession>A0A543KL14</accession>
<evidence type="ECO:0000256" key="5">
    <source>
        <dbReference type="ARBA" id="ARBA00023136"/>
    </source>
</evidence>
<keyword evidence="4 6" id="KW-1133">Transmembrane helix</keyword>
<dbReference type="Proteomes" id="UP000315133">
    <property type="component" value="Unassembled WGS sequence"/>
</dbReference>
<feature type="transmembrane region" description="Helical" evidence="6">
    <location>
        <begin position="246"/>
        <end position="269"/>
    </location>
</feature>
<evidence type="ECO:0000256" key="3">
    <source>
        <dbReference type="ARBA" id="ARBA00022692"/>
    </source>
</evidence>
<comment type="caution">
    <text evidence="8">The sequence shown here is derived from an EMBL/GenBank/DDBJ whole genome shotgun (WGS) entry which is preliminary data.</text>
</comment>
<dbReference type="Pfam" id="PF07690">
    <property type="entry name" value="MFS_1"/>
    <property type="match status" value="1"/>
</dbReference>
<dbReference type="InterPro" id="IPR011701">
    <property type="entry name" value="MFS"/>
</dbReference>
<evidence type="ECO:0000256" key="4">
    <source>
        <dbReference type="ARBA" id="ARBA00022989"/>
    </source>
</evidence>
<feature type="transmembrane region" description="Helical" evidence="6">
    <location>
        <begin position="52"/>
        <end position="71"/>
    </location>
</feature>
<evidence type="ECO:0000256" key="1">
    <source>
        <dbReference type="ARBA" id="ARBA00004651"/>
    </source>
</evidence>
<keyword evidence="2" id="KW-1003">Cell membrane</keyword>
<proteinExistence type="predicted"/>
<dbReference type="EMBL" id="VFPU01000001">
    <property type="protein sequence ID" value="TQM95776.1"/>
    <property type="molecule type" value="Genomic_DNA"/>
</dbReference>
<feature type="transmembrane region" description="Helical" evidence="6">
    <location>
        <begin position="276"/>
        <end position="294"/>
    </location>
</feature>
<dbReference type="InterPro" id="IPR050189">
    <property type="entry name" value="MFS_Efflux_Transporters"/>
</dbReference>
<reference evidence="8 9" key="1">
    <citation type="submission" date="2019-06" db="EMBL/GenBank/DDBJ databases">
        <title>Sequencing the genomes of 1000 actinobacteria strains.</title>
        <authorList>
            <person name="Klenk H.-P."/>
        </authorList>
    </citation>
    <scope>NUCLEOTIDE SEQUENCE [LARGE SCALE GENOMIC DNA]</scope>
    <source>
        <strain evidence="8 9">DSM 12362</strain>
    </source>
</reference>
<feature type="transmembrane region" description="Helical" evidence="6">
    <location>
        <begin position="83"/>
        <end position="101"/>
    </location>
</feature>
<feature type="domain" description="Major facilitator superfamily (MFS) profile" evidence="7">
    <location>
        <begin position="18"/>
        <end position="391"/>
    </location>
</feature>
<dbReference type="OrthoDB" id="2810795at2"/>
<dbReference type="InterPro" id="IPR036259">
    <property type="entry name" value="MFS_trans_sf"/>
</dbReference>
<evidence type="ECO:0000256" key="6">
    <source>
        <dbReference type="SAM" id="Phobius"/>
    </source>
</evidence>
<keyword evidence="9" id="KW-1185">Reference proteome</keyword>
<feature type="transmembrane region" description="Helical" evidence="6">
    <location>
        <begin position="172"/>
        <end position="192"/>
    </location>
</feature>